<feature type="region of interest" description="Disordered" evidence="5">
    <location>
        <begin position="303"/>
        <end position="322"/>
    </location>
</feature>
<comment type="similarity">
    <text evidence="4">Belongs to the cytochrome b5 family.</text>
</comment>
<accession>A0A813E8X3</accession>
<dbReference type="OrthoDB" id="260519at2759"/>
<feature type="transmembrane region" description="Helical" evidence="6">
    <location>
        <begin position="230"/>
        <end position="251"/>
    </location>
</feature>
<dbReference type="InterPro" id="IPR018506">
    <property type="entry name" value="Cyt_B5_heme-BS"/>
</dbReference>
<dbReference type="GO" id="GO:0020037">
    <property type="term" value="F:heme binding"/>
    <property type="evidence" value="ECO:0007669"/>
    <property type="project" value="InterPro"/>
</dbReference>
<dbReference type="PROSITE" id="PS50255">
    <property type="entry name" value="CYTOCHROME_B5_2"/>
    <property type="match status" value="1"/>
</dbReference>
<dbReference type="InterPro" id="IPR036400">
    <property type="entry name" value="Cyt_B5-like_heme/steroid_sf"/>
</dbReference>
<dbReference type="SUPFAM" id="SSF55856">
    <property type="entry name" value="Cytochrome b5-like heme/steroid binding domain"/>
    <property type="match status" value="1"/>
</dbReference>
<dbReference type="AlphaFoldDB" id="A0A813E8X3"/>
<feature type="transmembrane region" description="Helical" evidence="6">
    <location>
        <begin position="654"/>
        <end position="676"/>
    </location>
</feature>
<keyword evidence="6" id="KW-0812">Transmembrane</keyword>
<dbReference type="Gene3D" id="3.10.120.10">
    <property type="entry name" value="Cytochrome b5-like heme/steroid binding domain"/>
    <property type="match status" value="1"/>
</dbReference>
<feature type="transmembrane region" description="Helical" evidence="6">
    <location>
        <begin position="622"/>
        <end position="642"/>
    </location>
</feature>
<evidence type="ECO:0000259" key="7">
    <source>
        <dbReference type="PROSITE" id="PS50255"/>
    </source>
</evidence>
<keyword evidence="2" id="KW-0479">Metal-binding</keyword>
<evidence type="ECO:0000256" key="6">
    <source>
        <dbReference type="SAM" id="Phobius"/>
    </source>
</evidence>
<keyword evidence="3" id="KW-0408">Iron</keyword>
<feature type="compositionally biased region" description="Acidic residues" evidence="5">
    <location>
        <begin position="303"/>
        <end position="312"/>
    </location>
</feature>
<keyword evidence="6" id="KW-0472">Membrane</keyword>
<evidence type="ECO:0000256" key="2">
    <source>
        <dbReference type="ARBA" id="ARBA00022723"/>
    </source>
</evidence>
<evidence type="ECO:0000256" key="5">
    <source>
        <dbReference type="SAM" id="MobiDB-lite"/>
    </source>
</evidence>
<evidence type="ECO:0000256" key="3">
    <source>
        <dbReference type="ARBA" id="ARBA00023004"/>
    </source>
</evidence>
<feature type="transmembrane region" description="Helical" evidence="6">
    <location>
        <begin position="688"/>
        <end position="713"/>
    </location>
</feature>
<name>A0A813E8X3_POLGL</name>
<dbReference type="SMART" id="SM01117">
    <property type="entry name" value="Cyt-b5"/>
    <property type="match status" value="1"/>
</dbReference>
<feature type="transmembrane region" description="Helical" evidence="6">
    <location>
        <begin position="266"/>
        <end position="289"/>
    </location>
</feature>
<feature type="transmembrane region" description="Helical" evidence="6">
    <location>
        <begin position="463"/>
        <end position="483"/>
    </location>
</feature>
<keyword evidence="9" id="KW-1185">Reference proteome</keyword>
<evidence type="ECO:0000313" key="9">
    <source>
        <dbReference type="Proteomes" id="UP000654075"/>
    </source>
</evidence>
<dbReference type="EMBL" id="CAJNNV010007847">
    <property type="protein sequence ID" value="CAE8595446.1"/>
    <property type="molecule type" value="Genomic_DNA"/>
</dbReference>
<dbReference type="PROSITE" id="PS00191">
    <property type="entry name" value="CYTOCHROME_B5_1"/>
    <property type="match status" value="1"/>
</dbReference>
<reference evidence="8" key="1">
    <citation type="submission" date="2021-02" db="EMBL/GenBank/DDBJ databases">
        <authorList>
            <person name="Dougan E. K."/>
            <person name="Rhodes N."/>
            <person name="Thang M."/>
            <person name="Chan C."/>
        </authorList>
    </citation>
    <scope>NUCLEOTIDE SEQUENCE</scope>
</reference>
<gene>
    <name evidence="8" type="ORF">PGLA1383_LOCUS13957</name>
</gene>
<dbReference type="PRINTS" id="PR00363">
    <property type="entry name" value="CYTOCHROMEB5"/>
</dbReference>
<evidence type="ECO:0000256" key="4">
    <source>
        <dbReference type="ARBA" id="ARBA00038168"/>
    </source>
</evidence>
<keyword evidence="1" id="KW-0349">Heme</keyword>
<dbReference type="PANTHER" id="PTHR19359">
    <property type="entry name" value="CYTOCHROME B5"/>
    <property type="match status" value="1"/>
</dbReference>
<dbReference type="Pfam" id="PF00173">
    <property type="entry name" value="Cyt-b5"/>
    <property type="match status" value="1"/>
</dbReference>
<evidence type="ECO:0000256" key="1">
    <source>
        <dbReference type="ARBA" id="ARBA00022617"/>
    </source>
</evidence>
<dbReference type="InterPro" id="IPR050668">
    <property type="entry name" value="Cytochrome_b5"/>
</dbReference>
<sequence>MADDGPLRAGSRLDADQGLLSHQNEAGLCVAWAAFWLVCHFACSLLPSPSPSAGASSSEEHDAKRLRSGIPQQRGAYLRRIYRSQIYCFLAVAGALRLLTRCRRLPEDLLEDFGFEHQVFFSMAVGHWAVSLWEDSQSWTFLSSGLDGKALRGVRDPAQLLLQAYAIHHIVACSGYTALLRIRRVAGIGTMGLLFELPVIFLNRRELALLGATASRWLNDRAGVQQHWHFTYLFFFLARGGPTVLYVYSVICWSQQLEQLRLVDKFVYHGMVIFFSVLNYSFMTVLEAWARRDAQAVQRCAVDEDDEDEEAVDSGSGADSERFVDPEAAPLREVDQEVFASKAGESGDEVWIAIEGFVYDVARFLQDHPGGADVLRSWAGRDATEAFVKVCNSPAAQASMTRYMVGPLRCPPSEYRIFEHVGEEQEVKRLVAALVFGFGLQALALRALSGSTSVALASSSPPVVSALLSCAAVGLLAMVLPLSRRVGGPSAAAAKGGGGWRSHAVALAFLWCQVGLFAAVLSPGSGWAPVLGPAAPGGLELTAAALLATEALLSPARAGQSALGCGALLAASWFFRGLGPSSLTMPGVSGPGLRAAASALGPVLLARAAADGSAARGGLCLASVYGGLGVVAVTAASPSAALELKQLLADPWSLVGLLLVSATSLVASCAFLDTALKCSSSFAARGWGFLLALLSFVCCGLGSCGWLAALGFLCHLQGLASQNRQRLSEDKCANSPGIDIAFSYP</sequence>
<keyword evidence="6" id="KW-1133">Transmembrane helix</keyword>
<dbReference type="GO" id="GO:0016020">
    <property type="term" value="C:membrane"/>
    <property type="evidence" value="ECO:0007669"/>
    <property type="project" value="TreeGrafter"/>
</dbReference>
<feature type="transmembrane region" description="Helical" evidence="6">
    <location>
        <begin position="430"/>
        <end position="448"/>
    </location>
</feature>
<dbReference type="Proteomes" id="UP000654075">
    <property type="component" value="Unassembled WGS sequence"/>
</dbReference>
<dbReference type="GO" id="GO:0046872">
    <property type="term" value="F:metal ion binding"/>
    <property type="evidence" value="ECO:0007669"/>
    <property type="project" value="UniProtKB-KW"/>
</dbReference>
<comment type="caution">
    <text evidence="8">The sequence shown here is derived from an EMBL/GenBank/DDBJ whole genome shotgun (WGS) entry which is preliminary data.</text>
</comment>
<organism evidence="8 9">
    <name type="scientific">Polarella glacialis</name>
    <name type="common">Dinoflagellate</name>
    <dbReference type="NCBI Taxonomy" id="89957"/>
    <lineage>
        <taxon>Eukaryota</taxon>
        <taxon>Sar</taxon>
        <taxon>Alveolata</taxon>
        <taxon>Dinophyceae</taxon>
        <taxon>Suessiales</taxon>
        <taxon>Suessiaceae</taxon>
        <taxon>Polarella</taxon>
    </lineage>
</organism>
<feature type="domain" description="Cytochrome b5 heme-binding" evidence="7">
    <location>
        <begin position="331"/>
        <end position="409"/>
    </location>
</feature>
<dbReference type="InterPro" id="IPR001199">
    <property type="entry name" value="Cyt_B5-like_heme/steroid-bd"/>
</dbReference>
<evidence type="ECO:0000313" key="8">
    <source>
        <dbReference type="EMBL" id="CAE8595446.1"/>
    </source>
</evidence>
<proteinExistence type="inferred from homology"/>
<protein>
    <recommendedName>
        <fullName evidence="7">Cytochrome b5 heme-binding domain-containing protein</fullName>
    </recommendedName>
</protein>